<feature type="domain" description="GGDEF" evidence="2">
    <location>
        <begin position="1"/>
        <end position="56"/>
    </location>
</feature>
<comment type="caution">
    <text evidence="3">The sequence shown here is derived from an EMBL/GenBank/DDBJ whole genome shotgun (WGS) entry which is preliminary data.</text>
</comment>
<dbReference type="Gene3D" id="3.30.70.270">
    <property type="match status" value="1"/>
</dbReference>
<gene>
    <name evidence="3" type="ORF">GR156_22900</name>
</gene>
<dbReference type="AlphaFoldDB" id="A0A6N8TKF5"/>
<dbReference type="PANTHER" id="PTHR44757:SF2">
    <property type="entry name" value="BIOFILM ARCHITECTURE MAINTENANCE PROTEIN MBAA"/>
    <property type="match status" value="1"/>
</dbReference>
<feature type="non-terminal residue" evidence="3">
    <location>
        <position position="1"/>
    </location>
</feature>
<sequence length="326" mass="36195">RQPIQIGAAARRFSLSLGIAVFPGNGNDAENLFQAADLALYHAKALGRDRLEIFHPKLKEAAEHRSQLLLEIEDGLRLDAFELHYQPIVPVVSNGLVSLEALMRWQHPQLGLLTPSAFQEGFSDPAVRAAIGMFVLERAFKDTADMLAAQIPLERIAINLTNSDFRSDVFLERFFELSAQTGIRPEKFCVEVTESMFLGSHQKRVEQGLRRLHDAGVEIAFDDFGTGYASLTHLRQLPLGKLKIDRSFVANMVTCPEDRAIIRGIIDIAHSLGKTVTAEGVETLEQVELLTGMQCDHLQGWYFSKACPPGHLPRLIGSMQGRLEAV</sequence>
<feature type="domain" description="EAL" evidence="1">
    <location>
        <begin position="65"/>
        <end position="320"/>
    </location>
</feature>
<dbReference type="PROSITE" id="PS50887">
    <property type="entry name" value="GGDEF"/>
    <property type="match status" value="1"/>
</dbReference>
<dbReference type="CDD" id="cd01948">
    <property type="entry name" value="EAL"/>
    <property type="match status" value="1"/>
</dbReference>
<accession>A0A6N8TKF5</accession>
<organism evidence="3 4">
    <name type="scientific">Shinella zoogloeoides</name>
    <name type="common">Crabtreella saccharophila</name>
    <dbReference type="NCBI Taxonomy" id="352475"/>
    <lineage>
        <taxon>Bacteria</taxon>
        <taxon>Pseudomonadati</taxon>
        <taxon>Pseudomonadota</taxon>
        <taxon>Alphaproteobacteria</taxon>
        <taxon>Hyphomicrobiales</taxon>
        <taxon>Rhizobiaceae</taxon>
        <taxon>Shinella</taxon>
    </lineage>
</organism>
<dbReference type="InterPro" id="IPR000160">
    <property type="entry name" value="GGDEF_dom"/>
</dbReference>
<dbReference type="InterPro" id="IPR029787">
    <property type="entry name" value="Nucleotide_cyclase"/>
</dbReference>
<evidence type="ECO:0000313" key="4">
    <source>
        <dbReference type="Proteomes" id="UP000440304"/>
    </source>
</evidence>
<dbReference type="PROSITE" id="PS50883">
    <property type="entry name" value="EAL"/>
    <property type="match status" value="1"/>
</dbReference>
<evidence type="ECO:0000259" key="2">
    <source>
        <dbReference type="PROSITE" id="PS50887"/>
    </source>
</evidence>
<dbReference type="SMART" id="SM00052">
    <property type="entry name" value="EAL"/>
    <property type="match status" value="1"/>
</dbReference>
<dbReference type="RefSeq" id="WP_160788267.1">
    <property type="nucleotide sequence ID" value="NZ_WUML01000072.1"/>
</dbReference>
<dbReference type="InterPro" id="IPR001633">
    <property type="entry name" value="EAL_dom"/>
</dbReference>
<dbReference type="OrthoDB" id="9814202at2"/>
<dbReference type="SUPFAM" id="SSF55073">
    <property type="entry name" value="Nucleotide cyclase"/>
    <property type="match status" value="1"/>
</dbReference>
<name>A0A6N8TKF5_SHIZO</name>
<dbReference type="InterPro" id="IPR052155">
    <property type="entry name" value="Biofilm_reg_signaling"/>
</dbReference>
<evidence type="ECO:0000313" key="3">
    <source>
        <dbReference type="EMBL" id="MXO03141.1"/>
    </source>
</evidence>
<dbReference type="Pfam" id="PF00563">
    <property type="entry name" value="EAL"/>
    <property type="match status" value="1"/>
</dbReference>
<dbReference type="Proteomes" id="UP000440304">
    <property type="component" value="Unassembled WGS sequence"/>
</dbReference>
<evidence type="ECO:0000259" key="1">
    <source>
        <dbReference type="PROSITE" id="PS50883"/>
    </source>
</evidence>
<proteinExistence type="predicted"/>
<dbReference type="Gene3D" id="3.20.20.450">
    <property type="entry name" value="EAL domain"/>
    <property type="match status" value="1"/>
</dbReference>
<dbReference type="InterPro" id="IPR043128">
    <property type="entry name" value="Rev_trsase/Diguanyl_cyclase"/>
</dbReference>
<protein>
    <submittedName>
        <fullName evidence="3">EAL domain-containing protein</fullName>
    </submittedName>
</protein>
<dbReference type="InterPro" id="IPR035919">
    <property type="entry name" value="EAL_sf"/>
</dbReference>
<dbReference type="Pfam" id="PF00990">
    <property type="entry name" value="GGDEF"/>
    <property type="match status" value="1"/>
</dbReference>
<reference evidence="3 4" key="1">
    <citation type="submission" date="2019-12" db="EMBL/GenBank/DDBJ databases">
        <title>Shinella granuli gen. nov., sp. nov., and proposal of the reclassification of Zoogloea ramigera ATCC 19623 as Shinella zoogloeoides sp. nov.</title>
        <authorList>
            <person name="Gao J."/>
        </authorList>
    </citation>
    <scope>NUCLEOTIDE SEQUENCE [LARGE SCALE GENOMIC DNA]</scope>
    <source>
        <strain evidence="3 4">DSM 287</strain>
    </source>
</reference>
<dbReference type="EMBL" id="WUML01000072">
    <property type="protein sequence ID" value="MXO03141.1"/>
    <property type="molecule type" value="Genomic_DNA"/>
</dbReference>
<dbReference type="PANTHER" id="PTHR44757">
    <property type="entry name" value="DIGUANYLATE CYCLASE DGCP"/>
    <property type="match status" value="1"/>
</dbReference>
<dbReference type="SUPFAM" id="SSF141868">
    <property type="entry name" value="EAL domain-like"/>
    <property type="match status" value="1"/>
</dbReference>